<dbReference type="EMBL" id="BMWE01000002">
    <property type="protein sequence ID" value="GGY06349.1"/>
    <property type="molecule type" value="Genomic_DNA"/>
</dbReference>
<evidence type="ECO:0008006" key="3">
    <source>
        <dbReference type="Google" id="ProtNLM"/>
    </source>
</evidence>
<gene>
    <name evidence="1" type="ORF">GCM10010384_08210</name>
</gene>
<name>A0ABQ2Z9I2_9ACTN</name>
<evidence type="ECO:0000313" key="2">
    <source>
        <dbReference type="Proteomes" id="UP000653308"/>
    </source>
</evidence>
<accession>A0ABQ2Z9I2</accession>
<proteinExistence type="predicted"/>
<sequence length="173" mass="19277">MLRGWWAESFHWMDRDLVAAPLRDMLRPGGALVHISDLRTDELTVDGLPHPAVPYTAVDELVKRYLGPVRRAGRGLLPQGTPGGEAEVFARAGFSGPRRLLVPGGQALERASDDVVAWVFSMSFSAPHLFDGRRDRFEEDLRRLLRKASPSGLFSERGPSTEVFLRRKDGTAR</sequence>
<keyword evidence="2" id="KW-1185">Reference proteome</keyword>
<organism evidence="1 2">
    <name type="scientific">Streptomyces djakartensis</name>
    <dbReference type="NCBI Taxonomy" id="68193"/>
    <lineage>
        <taxon>Bacteria</taxon>
        <taxon>Bacillati</taxon>
        <taxon>Actinomycetota</taxon>
        <taxon>Actinomycetes</taxon>
        <taxon>Kitasatosporales</taxon>
        <taxon>Streptomycetaceae</taxon>
        <taxon>Streptomyces</taxon>
    </lineage>
</organism>
<dbReference type="Proteomes" id="UP000653308">
    <property type="component" value="Unassembled WGS sequence"/>
</dbReference>
<reference evidence="2" key="1">
    <citation type="journal article" date="2019" name="Int. J. Syst. Evol. Microbiol.">
        <title>The Global Catalogue of Microorganisms (GCM) 10K type strain sequencing project: providing services to taxonomists for standard genome sequencing and annotation.</title>
        <authorList>
            <consortium name="The Broad Institute Genomics Platform"/>
            <consortium name="The Broad Institute Genome Sequencing Center for Infectious Disease"/>
            <person name="Wu L."/>
            <person name="Ma J."/>
        </authorList>
    </citation>
    <scope>NUCLEOTIDE SEQUENCE [LARGE SCALE GENOMIC DNA]</scope>
    <source>
        <strain evidence="2">JCM 4957</strain>
    </source>
</reference>
<evidence type="ECO:0000313" key="1">
    <source>
        <dbReference type="EMBL" id="GGY06349.1"/>
    </source>
</evidence>
<protein>
    <recommendedName>
        <fullName evidence="3">Methyltransferase</fullName>
    </recommendedName>
</protein>
<comment type="caution">
    <text evidence="1">The sequence shown here is derived from an EMBL/GenBank/DDBJ whole genome shotgun (WGS) entry which is preliminary data.</text>
</comment>